<dbReference type="PRINTS" id="PR00455">
    <property type="entry name" value="HTHTETR"/>
</dbReference>
<accession>D9WGQ2</accession>
<dbReference type="GO" id="GO:0000976">
    <property type="term" value="F:transcription cis-regulatory region binding"/>
    <property type="evidence" value="ECO:0007669"/>
    <property type="project" value="TreeGrafter"/>
</dbReference>
<organism evidence="5 6">
    <name type="scientific">Streptomyces himastatinicus ATCC 53653</name>
    <dbReference type="NCBI Taxonomy" id="457427"/>
    <lineage>
        <taxon>Bacteria</taxon>
        <taxon>Bacillati</taxon>
        <taxon>Actinomycetota</taxon>
        <taxon>Actinomycetes</taxon>
        <taxon>Kitasatosporales</taxon>
        <taxon>Streptomycetaceae</taxon>
        <taxon>Streptomyces</taxon>
        <taxon>Streptomyces violaceusniger group</taxon>
    </lineage>
</organism>
<evidence type="ECO:0000256" key="1">
    <source>
        <dbReference type="ARBA" id="ARBA00023125"/>
    </source>
</evidence>
<keyword evidence="1 2" id="KW-0238">DNA-binding</keyword>
<dbReference type="AlphaFoldDB" id="D9WGQ2"/>
<feature type="DNA-binding region" description="H-T-H motif" evidence="2">
    <location>
        <begin position="94"/>
        <end position="113"/>
    </location>
</feature>
<gene>
    <name evidence="5" type="ORF">SSOG_05154</name>
</gene>
<dbReference type="HOGENOM" id="CLU_972937_0_0_11"/>
<dbReference type="PANTHER" id="PTHR30055:SF235">
    <property type="entry name" value="TRANSCRIPTIONAL REGULATORY PROTEIN"/>
    <property type="match status" value="1"/>
</dbReference>
<evidence type="ECO:0000259" key="4">
    <source>
        <dbReference type="PROSITE" id="PS50977"/>
    </source>
</evidence>
<dbReference type="SUPFAM" id="SSF46689">
    <property type="entry name" value="Homeodomain-like"/>
    <property type="match status" value="1"/>
</dbReference>
<dbReference type="PROSITE" id="PS50977">
    <property type="entry name" value="HTH_TETR_2"/>
    <property type="match status" value="1"/>
</dbReference>
<dbReference type="GO" id="GO:0003700">
    <property type="term" value="F:DNA-binding transcription factor activity"/>
    <property type="evidence" value="ECO:0007669"/>
    <property type="project" value="TreeGrafter"/>
</dbReference>
<evidence type="ECO:0000313" key="5">
    <source>
        <dbReference type="EMBL" id="EFL25440.1"/>
    </source>
</evidence>
<dbReference type="Gene3D" id="1.10.357.10">
    <property type="entry name" value="Tetracycline Repressor, domain 2"/>
    <property type="match status" value="1"/>
</dbReference>
<name>D9WGQ2_9ACTN</name>
<feature type="domain" description="HTH tetR-type" evidence="4">
    <location>
        <begin position="71"/>
        <end position="131"/>
    </location>
</feature>
<proteinExistence type="predicted"/>
<keyword evidence="6" id="KW-1185">Reference proteome</keyword>
<dbReference type="InterPro" id="IPR041678">
    <property type="entry name" value="TetR_C_16"/>
</dbReference>
<evidence type="ECO:0000256" key="2">
    <source>
        <dbReference type="PROSITE-ProRule" id="PRU00335"/>
    </source>
</evidence>
<feature type="region of interest" description="Disordered" evidence="3">
    <location>
        <begin position="253"/>
        <end position="286"/>
    </location>
</feature>
<dbReference type="Pfam" id="PF00440">
    <property type="entry name" value="TetR_N"/>
    <property type="match status" value="1"/>
</dbReference>
<evidence type="ECO:0000313" key="6">
    <source>
        <dbReference type="Proteomes" id="UP000003963"/>
    </source>
</evidence>
<feature type="region of interest" description="Disordered" evidence="3">
    <location>
        <begin position="46"/>
        <end position="70"/>
    </location>
</feature>
<dbReference type="SUPFAM" id="SSF48498">
    <property type="entry name" value="Tetracyclin repressor-like, C-terminal domain"/>
    <property type="match status" value="1"/>
</dbReference>
<feature type="compositionally biased region" description="Basic and acidic residues" evidence="3">
    <location>
        <begin position="270"/>
        <end position="286"/>
    </location>
</feature>
<dbReference type="EMBL" id="GG657754">
    <property type="protein sequence ID" value="EFL25440.1"/>
    <property type="molecule type" value="Genomic_DNA"/>
</dbReference>
<dbReference type="Proteomes" id="UP000003963">
    <property type="component" value="Unassembled WGS sequence"/>
</dbReference>
<evidence type="ECO:0000256" key="3">
    <source>
        <dbReference type="SAM" id="MobiDB-lite"/>
    </source>
</evidence>
<dbReference type="Pfam" id="PF17920">
    <property type="entry name" value="TetR_C_16"/>
    <property type="match status" value="1"/>
</dbReference>
<dbReference type="InterPro" id="IPR009057">
    <property type="entry name" value="Homeodomain-like_sf"/>
</dbReference>
<protein>
    <submittedName>
        <fullName evidence="5">TetR family transcriptional regulator</fullName>
    </submittedName>
</protein>
<dbReference type="PANTHER" id="PTHR30055">
    <property type="entry name" value="HTH-TYPE TRANSCRIPTIONAL REGULATOR RUTR"/>
    <property type="match status" value="1"/>
</dbReference>
<dbReference type="InterPro" id="IPR050109">
    <property type="entry name" value="HTH-type_TetR-like_transc_reg"/>
</dbReference>
<reference evidence="5 6" key="1">
    <citation type="submission" date="2009-02" db="EMBL/GenBank/DDBJ databases">
        <title>Annotation of Streptomyces hygroscopicus strain ATCC 53653.</title>
        <authorList>
            <consortium name="The Broad Institute Genome Sequencing Platform"/>
            <consortium name="Broad Institute Microbial Sequencing Center"/>
            <person name="Fischbach M."/>
            <person name="Godfrey P."/>
            <person name="Ward D."/>
            <person name="Young S."/>
            <person name="Zeng Q."/>
            <person name="Koehrsen M."/>
            <person name="Alvarado L."/>
            <person name="Berlin A.M."/>
            <person name="Bochicchio J."/>
            <person name="Borenstein D."/>
            <person name="Chapman S.B."/>
            <person name="Chen Z."/>
            <person name="Engels R."/>
            <person name="Freedman E."/>
            <person name="Gellesch M."/>
            <person name="Goldberg J."/>
            <person name="Griggs A."/>
            <person name="Gujja S."/>
            <person name="Heilman E.R."/>
            <person name="Heiman D.I."/>
            <person name="Hepburn T.A."/>
            <person name="Howarth C."/>
            <person name="Jen D."/>
            <person name="Larson L."/>
            <person name="Lewis B."/>
            <person name="Mehta T."/>
            <person name="Park D."/>
            <person name="Pearson M."/>
            <person name="Richards J."/>
            <person name="Roberts A."/>
            <person name="Saif S."/>
            <person name="Shea T.D."/>
            <person name="Shenoy N."/>
            <person name="Sisk P."/>
            <person name="Stolte C."/>
            <person name="Sykes S.N."/>
            <person name="Thomson T."/>
            <person name="Walk T."/>
            <person name="White J."/>
            <person name="Yandava C."/>
            <person name="Straight P."/>
            <person name="Clardy J."/>
            <person name="Hung D."/>
            <person name="Kolter R."/>
            <person name="Mekalanos J."/>
            <person name="Walker S."/>
            <person name="Walsh C.T."/>
            <person name="Wieland-Brown L.C."/>
            <person name="Haas B."/>
            <person name="Nusbaum C."/>
            <person name="Birren B."/>
        </authorList>
    </citation>
    <scope>NUCLEOTIDE SEQUENCE [LARGE SCALE GENOMIC DNA]</scope>
    <source>
        <strain evidence="5 6">ATCC 53653</strain>
    </source>
</reference>
<sequence length="286" mass="31356">MQARPTESQQALTTIGDFETVGRAWRMGDRRRAVLREEFWVNEPANDRTSGASAAPAATPACPPARKRSAERTRTALMSAAAFRFGRYGYDGTSVRDIAGDVGVDAALVYRYFGSKEALFDTVSSNRKVFEPLLDVPLDCVADWFSALIAGEPKDADFPHPVLTVLRSSSRDEAIGRFREELTDLFTERFAARLTGPHAEVRAELLVAWVLGTSLMRGTIQSPALASAENQDVFEQFLRAGIDVLISPDAANFSRENTGRENTGCEDADRENLSREADRDGSAETA</sequence>
<dbReference type="STRING" id="457427.SSOG_05154"/>
<dbReference type="InterPro" id="IPR036271">
    <property type="entry name" value="Tet_transcr_reg_TetR-rel_C_sf"/>
</dbReference>
<dbReference type="InterPro" id="IPR001647">
    <property type="entry name" value="HTH_TetR"/>
</dbReference>